<sequence>MPYKWDAASERNLLLFAITTLGTPKAEVWDQVAKMIEPGGSLNANACSQKFYKLKKESEKLMAEGGGAVISTDPATPVKTPGKGTGGRKRKSTDGDADGETPTPTKRRASTKKKTAPAPEPEVKDESAEEPEAETEAEETAATKVEETEDAKAD</sequence>
<evidence type="ECO:0000313" key="2">
    <source>
        <dbReference type="EMBL" id="KAJ9604625.1"/>
    </source>
</evidence>
<dbReference type="EMBL" id="JAPDRK010000018">
    <property type="protein sequence ID" value="KAJ9604625.1"/>
    <property type="molecule type" value="Genomic_DNA"/>
</dbReference>
<evidence type="ECO:0000256" key="1">
    <source>
        <dbReference type="SAM" id="MobiDB-lite"/>
    </source>
</evidence>
<comment type="caution">
    <text evidence="2">The sequence shown here is derived from an EMBL/GenBank/DDBJ whole genome shotgun (WGS) entry which is preliminary data.</text>
</comment>
<feature type="compositionally biased region" description="Basic and acidic residues" evidence="1">
    <location>
        <begin position="144"/>
        <end position="154"/>
    </location>
</feature>
<feature type="region of interest" description="Disordered" evidence="1">
    <location>
        <begin position="65"/>
        <end position="154"/>
    </location>
</feature>
<name>A0AA39CDS0_9EURO</name>
<dbReference type="AlphaFoldDB" id="A0AA39CDS0"/>
<accession>A0AA39CDS0</accession>
<proteinExistence type="predicted"/>
<evidence type="ECO:0008006" key="4">
    <source>
        <dbReference type="Google" id="ProtNLM"/>
    </source>
</evidence>
<gene>
    <name evidence="2" type="ORF">H2200_010739</name>
</gene>
<feature type="compositionally biased region" description="Basic residues" evidence="1">
    <location>
        <begin position="105"/>
        <end position="115"/>
    </location>
</feature>
<keyword evidence="3" id="KW-1185">Reference proteome</keyword>
<dbReference type="Proteomes" id="UP001172673">
    <property type="component" value="Unassembled WGS sequence"/>
</dbReference>
<protein>
    <recommendedName>
        <fullName evidence="4">Myb-like domain-containing protein</fullName>
    </recommendedName>
</protein>
<reference evidence="2" key="1">
    <citation type="submission" date="2022-10" db="EMBL/GenBank/DDBJ databases">
        <title>Culturing micro-colonial fungi from biological soil crusts in the Mojave desert and describing Neophaeococcomyces mojavensis, and introducing the new genera and species Taxawa tesnikishii.</title>
        <authorList>
            <person name="Kurbessoian T."/>
            <person name="Stajich J.E."/>
        </authorList>
    </citation>
    <scope>NUCLEOTIDE SEQUENCE</scope>
    <source>
        <strain evidence="2">TK_41</strain>
    </source>
</reference>
<organism evidence="2 3">
    <name type="scientific">Cladophialophora chaetospira</name>
    <dbReference type="NCBI Taxonomy" id="386627"/>
    <lineage>
        <taxon>Eukaryota</taxon>
        <taxon>Fungi</taxon>
        <taxon>Dikarya</taxon>
        <taxon>Ascomycota</taxon>
        <taxon>Pezizomycotina</taxon>
        <taxon>Eurotiomycetes</taxon>
        <taxon>Chaetothyriomycetidae</taxon>
        <taxon>Chaetothyriales</taxon>
        <taxon>Herpotrichiellaceae</taxon>
        <taxon>Cladophialophora</taxon>
    </lineage>
</organism>
<feature type="compositionally biased region" description="Acidic residues" evidence="1">
    <location>
        <begin position="127"/>
        <end position="139"/>
    </location>
</feature>
<evidence type="ECO:0000313" key="3">
    <source>
        <dbReference type="Proteomes" id="UP001172673"/>
    </source>
</evidence>